<dbReference type="Proteomes" id="UP000321635">
    <property type="component" value="Unassembled WGS sequence"/>
</dbReference>
<dbReference type="AlphaFoldDB" id="A0A511X811"/>
<dbReference type="GO" id="GO:0005886">
    <property type="term" value="C:plasma membrane"/>
    <property type="evidence" value="ECO:0007669"/>
    <property type="project" value="UniProtKB-SubCell"/>
</dbReference>
<evidence type="ECO:0000256" key="11">
    <source>
        <dbReference type="ARBA" id="ARBA00022840"/>
    </source>
</evidence>
<keyword evidence="12 15" id="KW-1133">Transmembrane helix</keyword>
<dbReference type="InterPro" id="IPR003594">
    <property type="entry name" value="HATPase_dom"/>
</dbReference>
<dbReference type="InterPro" id="IPR003661">
    <property type="entry name" value="HisK_dim/P_dom"/>
</dbReference>
<dbReference type="Gene3D" id="1.10.287.130">
    <property type="match status" value="1"/>
</dbReference>
<gene>
    <name evidence="18" type="ORF">ANI02nite_09660</name>
</gene>
<feature type="transmembrane region" description="Helical" evidence="15">
    <location>
        <begin position="25"/>
        <end position="48"/>
    </location>
</feature>
<dbReference type="InterPro" id="IPR036890">
    <property type="entry name" value="HATPase_C_sf"/>
</dbReference>
<evidence type="ECO:0000256" key="3">
    <source>
        <dbReference type="ARBA" id="ARBA00012438"/>
    </source>
</evidence>
<comment type="catalytic activity">
    <reaction evidence="1">
        <text>ATP + protein L-histidine = ADP + protein N-phospho-L-histidine.</text>
        <dbReference type="EC" id="2.7.13.3"/>
    </reaction>
</comment>
<dbReference type="InterPro" id="IPR036097">
    <property type="entry name" value="HisK_dim/P_sf"/>
</dbReference>
<dbReference type="PROSITE" id="PS50885">
    <property type="entry name" value="HAMP"/>
    <property type="match status" value="1"/>
</dbReference>
<dbReference type="GO" id="GO:0005524">
    <property type="term" value="F:ATP binding"/>
    <property type="evidence" value="ECO:0007669"/>
    <property type="project" value="UniProtKB-KW"/>
</dbReference>
<dbReference type="CDD" id="cd00082">
    <property type="entry name" value="HisKA"/>
    <property type="match status" value="1"/>
</dbReference>
<reference evidence="18 19" key="1">
    <citation type="submission" date="2019-07" db="EMBL/GenBank/DDBJ databases">
        <title>Whole genome shotgun sequence of Acetobacter nitrogenifigens NBRC 105050.</title>
        <authorList>
            <person name="Hosoyama A."/>
            <person name="Uohara A."/>
            <person name="Ohji S."/>
            <person name="Ichikawa N."/>
        </authorList>
    </citation>
    <scope>NUCLEOTIDE SEQUENCE [LARGE SCALE GENOMIC DNA]</scope>
    <source>
        <strain evidence="18 19">NBRC 105050</strain>
    </source>
</reference>
<evidence type="ECO:0000256" key="7">
    <source>
        <dbReference type="ARBA" id="ARBA00022679"/>
    </source>
</evidence>
<evidence type="ECO:0000256" key="13">
    <source>
        <dbReference type="ARBA" id="ARBA00023012"/>
    </source>
</evidence>
<accession>A0A511X811</accession>
<dbReference type="EC" id="2.7.13.3" evidence="3"/>
<keyword evidence="13" id="KW-0902">Two-component regulatory system</keyword>
<name>A0A511X811_9PROT</name>
<dbReference type="PRINTS" id="PR00344">
    <property type="entry name" value="BCTRLSENSOR"/>
</dbReference>
<dbReference type="SMART" id="SM00387">
    <property type="entry name" value="HATPase_c"/>
    <property type="match status" value="1"/>
</dbReference>
<dbReference type="PANTHER" id="PTHR44936:SF5">
    <property type="entry name" value="SENSOR HISTIDINE KINASE ENVZ"/>
    <property type="match status" value="1"/>
</dbReference>
<feature type="domain" description="HAMP" evidence="17">
    <location>
        <begin position="194"/>
        <end position="245"/>
    </location>
</feature>
<evidence type="ECO:0000256" key="15">
    <source>
        <dbReference type="SAM" id="Phobius"/>
    </source>
</evidence>
<evidence type="ECO:0000259" key="17">
    <source>
        <dbReference type="PROSITE" id="PS50885"/>
    </source>
</evidence>
<keyword evidence="14 15" id="KW-0472">Membrane</keyword>
<dbReference type="Pfam" id="PF00512">
    <property type="entry name" value="HisKA"/>
    <property type="match status" value="1"/>
</dbReference>
<protein>
    <recommendedName>
        <fullName evidence="3">histidine kinase</fullName>
        <ecNumber evidence="3">2.7.13.3</ecNumber>
    </recommendedName>
</protein>
<comment type="caution">
    <text evidence="18">The sequence shown here is derived from an EMBL/GenBank/DDBJ whole genome shotgun (WGS) entry which is preliminary data.</text>
</comment>
<keyword evidence="6" id="KW-0597">Phosphoprotein</keyword>
<proteinExistence type="predicted"/>
<dbReference type="SMART" id="SM00388">
    <property type="entry name" value="HisKA"/>
    <property type="match status" value="1"/>
</dbReference>
<dbReference type="PROSITE" id="PS50109">
    <property type="entry name" value="HIS_KIN"/>
    <property type="match status" value="1"/>
</dbReference>
<evidence type="ECO:0000256" key="5">
    <source>
        <dbReference type="ARBA" id="ARBA00022519"/>
    </source>
</evidence>
<dbReference type="GO" id="GO:0000155">
    <property type="term" value="F:phosphorelay sensor kinase activity"/>
    <property type="evidence" value="ECO:0007669"/>
    <property type="project" value="InterPro"/>
</dbReference>
<dbReference type="Pfam" id="PF00672">
    <property type="entry name" value="HAMP"/>
    <property type="match status" value="1"/>
</dbReference>
<dbReference type="InterPro" id="IPR050980">
    <property type="entry name" value="2C_sensor_his_kinase"/>
</dbReference>
<keyword evidence="19" id="KW-1185">Reference proteome</keyword>
<keyword evidence="8 15" id="KW-0812">Transmembrane</keyword>
<dbReference type="CDD" id="cd06225">
    <property type="entry name" value="HAMP"/>
    <property type="match status" value="1"/>
</dbReference>
<dbReference type="SMART" id="SM00304">
    <property type="entry name" value="HAMP"/>
    <property type="match status" value="1"/>
</dbReference>
<dbReference type="EMBL" id="BJYF01000005">
    <property type="protein sequence ID" value="GEN59082.1"/>
    <property type="molecule type" value="Genomic_DNA"/>
</dbReference>
<evidence type="ECO:0000256" key="14">
    <source>
        <dbReference type="ARBA" id="ARBA00023136"/>
    </source>
</evidence>
<evidence type="ECO:0000313" key="18">
    <source>
        <dbReference type="EMBL" id="GEN59082.1"/>
    </source>
</evidence>
<evidence type="ECO:0000259" key="16">
    <source>
        <dbReference type="PROSITE" id="PS50109"/>
    </source>
</evidence>
<keyword evidence="7" id="KW-0808">Transferase</keyword>
<evidence type="ECO:0000256" key="2">
    <source>
        <dbReference type="ARBA" id="ARBA00004429"/>
    </source>
</evidence>
<evidence type="ECO:0000256" key="9">
    <source>
        <dbReference type="ARBA" id="ARBA00022741"/>
    </source>
</evidence>
<sequence length="451" mass="49104">MTALSGGMPEAQPKERRILLWPRGLVGRVMFVLLASIGLVFVVSWTLYEHAEIYIEDDDRLGLIGERLVTDLRVLEGTGPSMRPVLATMLSNGDLHIDWRPSRESDDDVPEQPRFSTLHEQLVTANPMLGQHGLRLQPGRGSDPDVNGMLMLSDGSLVHFTAPDILRTHLVTRGLVTAAIVSLAVLLAAAMLVHTLSLPLRALATVADTVGSGEWEPLAERGPREVRRLAHAINAMQERITHLIDDRTEALAAVSHDLRTPLARLKLRAGFLADEEAQEAIEADIVEMEAMVGGVLAYLAGEKKREEPRSMDLAAMLSTIADDAADRGDNVVYDGPDRLPVRLPQLSMKRAFTNLVENALNYAGSATISVQETAGWIVVDVEDDGPGIPDTEIERVTTPFYRVESSRSRKTGGLGLGLAIVKREVERAAGTFLLENRPAGGLRARVSLRAG</sequence>
<comment type="subcellular location">
    <subcellularLocation>
        <location evidence="2">Cell inner membrane</location>
        <topology evidence="2">Multi-pass membrane protein</topology>
    </subcellularLocation>
</comment>
<feature type="transmembrane region" description="Helical" evidence="15">
    <location>
        <begin position="170"/>
        <end position="193"/>
    </location>
</feature>
<evidence type="ECO:0000256" key="6">
    <source>
        <dbReference type="ARBA" id="ARBA00022553"/>
    </source>
</evidence>
<organism evidence="18 19">
    <name type="scientific">Acetobacter nitrogenifigens DSM 23921 = NBRC 105050</name>
    <dbReference type="NCBI Taxonomy" id="1120919"/>
    <lineage>
        <taxon>Bacteria</taxon>
        <taxon>Pseudomonadati</taxon>
        <taxon>Pseudomonadota</taxon>
        <taxon>Alphaproteobacteria</taxon>
        <taxon>Acetobacterales</taxon>
        <taxon>Acetobacteraceae</taxon>
        <taxon>Acetobacter</taxon>
    </lineage>
</organism>
<evidence type="ECO:0000313" key="19">
    <source>
        <dbReference type="Proteomes" id="UP000321635"/>
    </source>
</evidence>
<evidence type="ECO:0000256" key="10">
    <source>
        <dbReference type="ARBA" id="ARBA00022777"/>
    </source>
</evidence>
<dbReference type="Gene3D" id="3.30.565.10">
    <property type="entry name" value="Histidine kinase-like ATPase, C-terminal domain"/>
    <property type="match status" value="1"/>
</dbReference>
<keyword evidence="4" id="KW-1003">Cell membrane</keyword>
<keyword evidence="10" id="KW-0418">Kinase</keyword>
<evidence type="ECO:0000256" key="1">
    <source>
        <dbReference type="ARBA" id="ARBA00000085"/>
    </source>
</evidence>
<dbReference type="SUPFAM" id="SSF55874">
    <property type="entry name" value="ATPase domain of HSP90 chaperone/DNA topoisomerase II/histidine kinase"/>
    <property type="match status" value="1"/>
</dbReference>
<keyword evidence="5" id="KW-0997">Cell inner membrane</keyword>
<evidence type="ECO:0000256" key="12">
    <source>
        <dbReference type="ARBA" id="ARBA00022989"/>
    </source>
</evidence>
<keyword evidence="11" id="KW-0067">ATP-binding</keyword>
<dbReference type="SUPFAM" id="SSF47384">
    <property type="entry name" value="Homodimeric domain of signal transducing histidine kinase"/>
    <property type="match status" value="1"/>
</dbReference>
<evidence type="ECO:0000256" key="4">
    <source>
        <dbReference type="ARBA" id="ARBA00022475"/>
    </source>
</evidence>
<dbReference type="STRING" id="1120919.GCA_000429165_01728"/>
<dbReference type="Pfam" id="PF02518">
    <property type="entry name" value="HATPase_c"/>
    <property type="match status" value="1"/>
</dbReference>
<evidence type="ECO:0000256" key="8">
    <source>
        <dbReference type="ARBA" id="ARBA00022692"/>
    </source>
</evidence>
<dbReference type="InterPro" id="IPR004358">
    <property type="entry name" value="Sig_transdc_His_kin-like_C"/>
</dbReference>
<dbReference type="InterPro" id="IPR003660">
    <property type="entry name" value="HAMP_dom"/>
</dbReference>
<dbReference type="PANTHER" id="PTHR44936">
    <property type="entry name" value="SENSOR PROTEIN CREC"/>
    <property type="match status" value="1"/>
</dbReference>
<dbReference type="InterPro" id="IPR005467">
    <property type="entry name" value="His_kinase_dom"/>
</dbReference>
<keyword evidence="9" id="KW-0547">Nucleotide-binding</keyword>
<feature type="domain" description="Histidine kinase" evidence="16">
    <location>
        <begin position="253"/>
        <end position="451"/>
    </location>
</feature>